<protein>
    <submittedName>
        <fullName evidence="8">Uncharacterized protein</fullName>
    </submittedName>
</protein>
<keyword evidence="3" id="KW-0813">Transport</keyword>
<evidence type="ECO:0000313" key="8">
    <source>
        <dbReference type="EMBL" id="PLB44652.1"/>
    </source>
</evidence>
<evidence type="ECO:0000256" key="5">
    <source>
        <dbReference type="ARBA" id="ARBA00022989"/>
    </source>
</evidence>
<feature type="transmembrane region" description="Helical" evidence="7">
    <location>
        <begin position="7"/>
        <end position="26"/>
    </location>
</feature>
<feature type="transmembrane region" description="Helical" evidence="7">
    <location>
        <begin position="126"/>
        <end position="147"/>
    </location>
</feature>
<accession>A0A2I2FVI8</accession>
<dbReference type="PANTHER" id="PTHR40616">
    <property type="entry name" value="LINALOOL DEHYDRATASE_ISOMERASE DOMAIN-CONTAINING PROTEIN"/>
    <property type="match status" value="1"/>
</dbReference>
<keyword evidence="9" id="KW-1185">Reference proteome</keyword>
<dbReference type="FunFam" id="1.20.1250.20:FF:000013">
    <property type="entry name" value="MFS general substrate transporter"/>
    <property type="match status" value="1"/>
</dbReference>
<dbReference type="OrthoDB" id="2580323at2759"/>
<evidence type="ECO:0000313" key="9">
    <source>
        <dbReference type="Proteomes" id="UP000234275"/>
    </source>
</evidence>
<dbReference type="AlphaFoldDB" id="A0A2I2FVI8"/>
<dbReference type="GeneID" id="36558840"/>
<dbReference type="PANTHER" id="PTHR40616:SF1">
    <property type="entry name" value="LINALOOL DEHYDRATASE_ISOMERASE DOMAIN-CONTAINING PROTEIN"/>
    <property type="match status" value="1"/>
</dbReference>
<dbReference type="Gene3D" id="1.20.1250.20">
    <property type="entry name" value="MFS general substrate transporter like domains"/>
    <property type="match status" value="1"/>
</dbReference>
<feature type="transmembrane region" description="Helical" evidence="7">
    <location>
        <begin position="96"/>
        <end position="114"/>
    </location>
</feature>
<gene>
    <name evidence="8" type="ORF">P170DRAFT_450696</name>
</gene>
<comment type="subcellular location">
    <subcellularLocation>
        <location evidence="1">Membrane</location>
        <topology evidence="1">Multi-pass membrane protein</topology>
    </subcellularLocation>
</comment>
<dbReference type="VEuPathDB" id="FungiDB:P170DRAFT_450696"/>
<evidence type="ECO:0000256" key="3">
    <source>
        <dbReference type="ARBA" id="ARBA00022448"/>
    </source>
</evidence>
<dbReference type="GO" id="GO:0016020">
    <property type="term" value="C:membrane"/>
    <property type="evidence" value="ECO:0007669"/>
    <property type="project" value="UniProtKB-SubCell"/>
</dbReference>
<keyword evidence="4 7" id="KW-0812">Transmembrane</keyword>
<comment type="caution">
    <text evidence="8">The sequence shown here is derived from an EMBL/GenBank/DDBJ whole genome shotgun (WGS) entry which is preliminary data.</text>
</comment>
<evidence type="ECO:0000256" key="1">
    <source>
        <dbReference type="ARBA" id="ARBA00004141"/>
    </source>
</evidence>
<feature type="transmembrane region" description="Helical" evidence="7">
    <location>
        <begin position="159"/>
        <end position="181"/>
    </location>
</feature>
<dbReference type="SUPFAM" id="SSF103473">
    <property type="entry name" value="MFS general substrate transporter"/>
    <property type="match status" value="1"/>
</dbReference>
<keyword evidence="6 7" id="KW-0472">Membrane</keyword>
<evidence type="ECO:0000256" key="6">
    <source>
        <dbReference type="ARBA" id="ARBA00023136"/>
    </source>
</evidence>
<dbReference type="RefSeq" id="XP_024699954.1">
    <property type="nucleotide sequence ID" value="XM_024851141.1"/>
</dbReference>
<dbReference type="EMBL" id="MSFO01000009">
    <property type="protein sequence ID" value="PLB44652.1"/>
    <property type="molecule type" value="Genomic_DNA"/>
</dbReference>
<feature type="transmembrane region" description="Helical" evidence="7">
    <location>
        <begin position="67"/>
        <end position="84"/>
    </location>
</feature>
<feature type="transmembrane region" description="Helical" evidence="7">
    <location>
        <begin position="38"/>
        <end position="60"/>
    </location>
</feature>
<evidence type="ECO:0000256" key="2">
    <source>
        <dbReference type="ARBA" id="ARBA00008335"/>
    </source>
</evidence>
<proteinExistence type="inferred from homology"/>
<organism evidence="8 9">
    <name type="scientific">Aspergillus steynii IBT 23096</name>
    <dbReference type="NCBI Taxonomy" id="1392250"/>
    <lineage>
        <taxon>Eukaryota</taxon>
        <taxon>Fungi</taxon>
        <taxon>Dikarya</taxon>
        <taxon>Ascomycota</taxon>
        <taxon>Pezizomycotina</taxon>
        <taxon>Eurotiomycetes</taxon>
        <taxon>Eurotiomycetidae</taxon>
        <taxon>Eurotiales</taxon>
        <taxon>Aspergillaceae</taxon>
        <taxon>Aspergillus</taxon>
        <taxon>Aspergillus subgen. Circumdati</taxon>
    </lineage>
</organism>
<dbReference type="InterPro" id="IPR036259">
    <property type="entry name" value="MFS_trans_sf"/>
</dbReference>
<sequence>MWLSATAYFAILSGLYSFGLFLPTIIDESGFAQDANQVQLWTVIPYAVAAVLTVAVAFLSDRLKLRGVIMLFTLPIAIAGYGAIANIETPKAKYGMTFLMATGMYSSVPCILVWNSNNSAGHYKRATTSAMQLTIANCGGFVATFIYPNKDKPQFHRGHTVVFGLLIFAWFMVLLNVLYCAKLNRDKRRGKYAHAATALRHDTRTSAWYAVGLLARNQGDDVSQALTIIENVIAAQFKNPDSQWYGDYEKYPEEPTVGSAAYPPLIYDTWDPNWRGFIGTAFIIALEEFPHLIGNDMTDLMHASLYNSTIGDSYRVGGVDDDNLYPSYTNPALMRALISGWTGQKFGDDNMTKAGETYASEIISLFDRAETLSEFNSATYTGVSLIALTTWAKYAAEDSVMKEKGKEMLQATWTTIGHLYHASLKNLAGPWDRSYGFDMQKYFGIMSAHIWTLVGKDKSPVIDKVYMMSHNSDFAISPLVAVLSDFHNSFVPTSVVDALRAFPGEHSVTTSAYSIPYDSFPRRVEAWLGEKMSIGAESFNETVVGGPAENPSTFNPAVIQWDTGAGIGWIALYATEMAIDAIAGPGYLNLTYPYGTESSQFQFLVSPFSQKKDVTGWEDLPGLKVTVSGTVVPNPQVSYSASDAAINDFLYWNLTHAIPRNSTAAPNILLEVEVV</sequence>
<comment type="similarity">
    <text evidence="2">Belongs to the major facilitator superfamily.</text>
</comment>
<evidence type="ECO:0000256" key="4">
    <source>
        <dbReference type="ARBA" id="ARBA00022692"/>
    </source>
</evidence>
<name>A0A2I2FVI8_9EURO</name>
<reference evidence="8 9" key="1">
    <citation type="submission" date="2016-12" db="EMBL/GenBank/DDBJ databases">
        <title>The genomes of Aspergillus section Nigri reveals drivers in fungal speciation.</title>
        <authorList>
            <consortium name="DOE Joint Genome Institute"/>
            <person name="Vesth T.C."/>
            <person name="Nybo J."/>
            <person name="Theobald S."/>
            <person name="Brandl J."/>
            <person name="Frisvad J.C."/>
            <person name="Nielsen K.F."/>
            <person name="Lyhne E.K."/>
            <person name="Kogle M.E."/>
            <person name="Kuo A."/>
            <person name="Riley R."/>
            <person name="Clum A."/>
            <person name="Nolan M."/>
            <person name="Lipzen A."/>
            <person name="Salamov A."/>
            <person name="Henrissat B."/>
            <person name="Wiebenga A."/>
            <person name="De Vries R.P."/>
            <person name="Grigoriev I.V."/>
            <person name="Mortensen U.H."/>
            <person name="Andersen M.R."/>
            <person name="Baker S.E."/>
        </authorList>
    </citation>
    <scope>NUCLEOTIDE SEQUENCE [LARGE SCALE GENOMIC DNA]</scope>
    <source>
        <strain evidence="8 9">IBT 23096</strain>
    </source>
</reference>
<evidence type="ECO:0000256" key="7">
    <source>
        <dbReference type="SAM" id="Phobius"/>
    </source>
</evidence>
<keyword evidence="5 7" id="KW-1133">Transmembrane helix</keyword>
<dbReference type="Proteomes" id="UP000234275">
    <property type="component" value="Unassembled WGS sequence"/>
</dbReference>